<proteinExistence type="predicted"/>
<evidence type="ECO:0000313" key="1">
    <source>
        <dbReference type="EMBL" id="MDW9256358.1"/>
    </source>
</evidence>
<dbReference type="EMBL" id="QXCT01000002">
    <property type="protein sequence ID" value="MDW9256358.1"/>
    <property type="molecule type" value="Genomic_DNA"/>
</dbReference>
<gene>
    <name evidence="1" type="ORF">C7S16_2442</name>
</gene>
<dbReference type="Proteomes" id="UP001272137">
    <property type="component" value="Unassembled WGS sequence"/>
</dbReference>
<protein>
    <submittedName>
        <fullName evidence="1">Uncharacterized protein</fullName>
    </submittedName>
</protein>
<organism evidence="1 2">
    <name type="scientific">Burkholderia thailandensis</name>
    <dbReference type="NCBI Taxonomy" id="57975"/>
    <lineage>
        <taxon>Bacteria</taxon>
        <taxon>Pseudomonadati</taxon>
        <taxon>Pseudomonadota</taxon>
        <taxon>Betaproteobacteria</taxon>
        <taxon>Burkholderiales</taxon>
        <taxon>Burkholderiaceae</taxon>
        <taxon>Burkholderia</taxon>
        <taxon>pseudomallei group</taxon>
    </lineage>
</organism>
<dbReference type="AlphaFoldDB" id="A0AAW9CZM8"/>
<comment type="caution">
    <text evidence="1">The sequence shown here is derived from an EMBL/GenBank/DDBJ whole genome shotgun (WGS) entry which is preliminary data.</text>
</comment>
<name>A0AAW9CZM8_BURTH</name>
<reference evidence="1" key="1">
    <citation type="submission" date="2018-08" db="EMBL/GenBank/DDBJ databases">
        <title>Identification of Burkholderia cepacia strains that express a Burkholderia pseudomallei-like capsular polysaccharide.</title>
        <authorList>
            <person name="Burtnick M.N."/>
            <person name="Vongsouvath M."/>
            <person name="Newton P."/>
            <person name="Wuthiekanun V."/>
            <person name="Limmathurotsakul D."/>
            <person name="Brett P.J."/>
            <person name="Chantratita N."/>
            <person name="Dance D.A."/>
        </authorList>
    </citation>
    <scope>NUCLEOTIDE SEQUENCE</scope>
    <source>
        <strain evidence="1">SBXCC001</strain>
    </source>
</reference>
<evidence type="ECO:0000313" key="2">
    <source>
        <dbReference type="Proteomes" id="UP001272137"/>
    </source>
</evidence>
<accession>A0AAW9CZM8</accession>
<sequence length="71" mass="7628">MTGALLERTARETSIAFDSRDAWRFSAMCAGCVLSMRSLGGVSFARSPRLRANRRCAGSNAERLGASAMDV</sequence>